<feature type="transmembrane region" description="Helical" evidence="6">
    <location>
        <begin position="319"/>
        <end position="338"/>
    </location>
</feature>
<dbReference type="GO" id="GO:0043190">
    <property type="term" value="C:ATP-binding cassette (ABC) transporter complex"/>
    <property type="evidence" value="ECO:0007669"/>
    <property type="project" value="InterPro"/>
</dbReference>
<evidence type="ECO:0000256" key="3">
    <source>
        <dbReference type="ARBA" id="ARBA00022692"/>
    </source>
</evidence>
<evidence type="ECO:0000256" key="4">
    <source>
        <dbReference type="ARBA" id="ARBA00022989"/>
    </source>
</evidence>
<keyword evidence="3 6" id="KW-0812">Transmembrane</keyword>
<feature type="transmembrane region" description="Helical" evidence="6">
    <location>
        <begin position="376"/>
        <end position="397"/>
    </location>
</feature>
<dbReference type="Proteomes" id="UP000438991">
    <property type="component" value="Unassembled WGS sequence"/>
</dbReference>
<dbReference type="GO" id="GO:0055085">
    <property type="term" value="P:transmembrane transport"/>
    <property type="evidence" value="ECO:0007669"/>
    <property type="project" value="InterPro"/>
</dbReference>
<gene>
    <name evidence="7" type="primary">lptF</name>
    <name evidence="7" type="ORF">GJ689_10715</name>
</gene>
<keyword evidence="4 6" id="KW-1133">Transmembrane helix</keyword>
<evidence type="ECO:0000256" key="6">
    <source>
        <dbReference type="SAM" id="Phobius"/>
    </source>
</evidence>
<evidence type="ECO:0000256" key="1">
    <source>
        <dbReference type="ARBA" id="ARBA00004651"/>
    </source>
</evidence>
<dbReference type="PANTHER" id="PTHR33529:SF6">
    <property type="entry name" value="YJGP_YJGQ FAMILY PERMEASE"/>
    <property type="match status" value="1"/>
</dbReference>
<feature type="transmembrane region" description="Helical" evidence="6">
    <location>
        <begin position="350"/>
        <end position="370"/>
    </location>
</feature>
<protein>
    <submittedName>
        <fullName evidence="7">LPS export ABC transporter permease LptF</fullName>
    </submittedName>
</protein>
<sequence>MRRYRGPCRAPGAIRHDIAYKIAAMGVAPAAVPAGRPRREPMDSLDRYVFKTGFSAFLMVLFGLTGVIWVTQILRQIDLITGQGQTVLMFLSITVLIIPTLMLILAPIAMLIAVVYTLTKLNNDSELVVISAAGVSPWRLFRPFILLALVVSLAVAFIGTWLSPRLQREMNERLSKIRADVVANIVRPGTFTSIERGLTFHIREKRSDSQFGGILIDDFRNPAERATILAEQGNILQTGRGTYLVMTDGWVQRRRAADRDPTMVKFERYAFDLSPFTSGGRVTFGLRERYLWELLFPDPDDKLLKTAPNQFRVELHDRLVAPLYPLAFVMIAYVLMCTPRSTRQGRVMSTAVVILGVFGLRILGFAAMAAGQGTPIVLYLLYPVLFGAIGLGLFAIYTGRGLDFEPRLDLGALRDRLLARFSRPAMR</sequence>
<proteinExistence type="predicted"/>
<dbReference type="Pfam" id="PF03739">
    <property type="entry name" value="LptF_LptG"/>
    <property type="match status" value="1"/>
</dbReference>
<keyword evidence="5 6" id="KW-0472">Membrane</keyword>
<comment type="subcellular location">
    <subcellularLocation>
        <location evidence="1">Cell membrane</location>
        <topology evidence="1">Multi-pass membrane protein</topology>
    </subcellularLocation>
</comment>
<evidence type="ECO:0000313" key="7">
    <source>
        <dbReference type="EMBL" id="MTW16674.1"/>
    </source>
</evidence>
<accession>A0A327JZL0</accession>
<feature type="transmembrane region" description="Helical" evidence="6">
    <location>
        <begin position="140"/>
        <end position="162"/>
    </location>
</feature>
<dbReference type="NCBIfam" id="TIGR04407">
    <property type="entry name" value="LptF_YjgP"/>
    <property type="match status" value="1"/>
</dbReference>
<dbReference type="PANTHER" id="PTHR33529">
    <property type="entry name" value="SLR0882 PROTEIN-RELATED"/>
    <property type="match status" value="1"/>
</dbReference>
<organism evidence="7 8">
    <name type="scientific">Rhodoplanes serenus</name>
    <dbReference type="NCBI Taxonomy" id="200615"/>
    <lineage>
        <taxon>Bacteria</taxon>
        <taxon>Pseudomonadati</taxon>
        <taxon>Pseudomonadota</taxon>
        <taxon>Alphaproteobacteria</taxon>
        <taxon>Hyphomicrobiales</taxon>
        <taxon>Nitrobacteraceae</taxon>
        <taxon>Rhodoplanes</taxon>
    </lineage>
</organism>
<comment type="caution">
    <text evidence="7">The sequence shown here is derived from an EMBL/GenBank/DDBJ whole genome shotgun (WGS) entry which is preliminary data.</text>
</comment>
<dbReference type="GO" id="GO:0015920">
    <property type="term" value="P:lipopolysaccharide transport"/>
    <property type="evidence" value="ECO:0007669"/>
    <property type="project" value="TreeGrafter"/>
</dbReference>
<evidence type="ECO:0000256" key="5">
    <source>
        <dbReference type="ARBA" id="ARBA00023136"/>
    </source>
</evidence>
<keyword evidence="2" id="KW-1003">Cell membrane</keyword>
<feature type="transmembrane region" description="Helical" evidence="6">
    <location>
        <begin position="48"/>
        <end position="70"/>
    </location>
</feature>
<dbReference type="InterPro" id="IPR005495">
    <property type="entry name" value="LptG/LptF_permease"/>
</dbReference>
<dbReference type="InterPro" id="IPR030922">
    <property type="entry name" value="LptF"/>
</dbReference>
<dbReference type="AlphaFoldDB" id="A0A327JZL0"/>
<dbReference type="EMBL" id="WNKV01000007">
    <property type="protein sequence ID" value="MTW16674.1"/>
    <property type="molecule type" value="Genomic_DNA"/>
</dbReference>
<feature type="transmembrane region" description="Helical" evidence="6">
    <location>
        <begin position="90"/>
        <end position="119"/>
    </location>
</feature>
<reference evidence="7 8" key="1">
    <citation type="submission" date="2019-11" db="EMBL/GenBank/DDBJ databases">
        <title>Whole-genome sequence of Rhodoplanes serenus DSM 18633, type strain.</title>
        <authorList>
            <person name="Kyndt J.A."/>
            <person name="Meyer T.E."/>
        </authorList>
    </citation>
    <scope>NUCLEOTIDE SEQUENCE [LARGE SCALE GENOMIC DNA]</scope>
    <source>
        <strain evidence="7 8">DSM 18633</strain>
    </source>
</reference>
<name>A0A327JZL0_9BRAD</name>
<evidence type="ECO:0000313" key="8">
    <source>
        <dbReference type="Proteomes" id="UP000438991"/>
    </source>
</evidence>
<evidence type="ECO:0000256" key="2">
    <source>
        <dbReference type="ARBA" id="ARBA00022475"/>
    </source>
</evidence>